<dbReference type="AlphaFoldDB" id="A0A916TRK1"/>
<evidence type="ECO:0000313" key="2">
    <source>
        <dbReference type="Proteomes" id="UP000608154"/>
    </source>
</evidence>
<protein>
    <submittedName>
        <fullName evidence="1">Uncharacterized protein</fullName>
    </submittedName>
</protein>
<reference evidence="1" key="2">
    <citation type="submission" date="2020-09" db="EMBL/GenBank/DDBJ databases">
        <authorList>
            <person name="Sun Q."/>
            <person name="Zhou Y."/>
        </authorList>
    </citation>
    <scope>NUCLEOTIDE SEQUENCE</scope>
    <source>
        <strain evidence="1">CGMCC 1.15095</strain>
    </source>
</reference>
<dbReference type="RefSeq" id="WP_188769877.1">
    <property type="nucleotide sequence ID" value="NZ_BMHK01000007.1"/>
</dbReference>
<dbReference type="GO" id="GO:0003676">
    <property type="term" value="F:nucleic acid binding"/>
    <property type="evidence" value="ECO:0007669"/>
    <property type="project" value="InterPro"/>
</dbReference>
<dbReference type="SUPFAM" id="SSF53098">
    <property type="entry name" value="Ribonuclease H-like"/>
    <property type="match status" value="1"/>
</dbReference>
<keyword evidence="2" id="KW-1185">Reference proteome</keyword>
<proteinExistence type="predicted"/>
<evidence type="ECO:0000313" key="1">
    <source>
        <dbReference type="EMBL" id="GGB96720.1"/>
    </source>
</evidence>
<name>A0A916TRK1_9SPHN</name>
<dbReference type="Gene3D" id="3.30.420.10">
    <property type="entry name" value="Ribonuclease H-like superfamily/Ribonuclease H"/>
    <property type="match status" value="1"/>
</dbReference>
<dbReference type="InterPro" id="IPR036397">
    <property type="entry name" value="RNaseH_sf"/>
</dbReference>
<dbReference type="InterPro" id="IPR012337">
    <property type="entry name" value="RNaseH-like_sf"/>
</dbReference>
<gene>
    <name evidence="1" type="ORF">GCM10011494_13970</name>
</gene>
<dbReference type="EMBL" id="BMHK01000007">
    <property type="protein sequence ID" value="GGB96720.1"/>
    <property type="molecule type" value="Genomic_DNA"/>
</dbReference>
<organism evidence="1 2">
    <name type="scientific">Novosphingobium endophyticum</name>
    <dbReference type="NCBI Taxonomy" id="1955250"/>
    <lineage>
        <taxon>Bacteria</taxon>
        <taxon>Pseudomonadati</taxon>
        <taxon>Pseudomonadota</taxon>
        <taxon>Alphaproteobacteria</taxon>
        <taxon>Sphingomonadales</taxon>
        <taxon>Sphingomonadaceae</taxon>
        <taxon>Novosphingobium</taxon>
    </lineage>
</organism>
<sequence>MIAFLDFEASSLSDRSYPIEIGWVFEDGGSESHLIRPAPRWDDWDPAAEALHGISRAKLLTDGEHHEAVARRMVEALADHDLYASAPSWDGKWLSTLLRTARLPRHALRLRGTSALLEETARRVLAPVLPGATLGQAVEDLLAQTDVREQESAPAHRALADAKDERRRWLNVREAALAAVRALDGRTM</sequence>
<accession>A0A916TRK1</accession>
<reference evidence="1" key="1">
    <citation type="journal article" date="2014" name="Int. J. Syst. Evol. Microbiol.">
        <title>Complete genome sequence of Corynebacterium casei LMG S-19264T (=DSM 44701T), isolated from a smear-ripened cheese.</title>
        <authorList>
            <consortium name="US DOE Joint Genome Institute (JGI-PGF)"/>
            <person name="Walter F."/>
            <person name="Albersmeier A."/>
            <person name="Kalinowski J."/>
            <person name="Ruckert C."/>
        </authorList>
    </citation>
    <scope>NUCLEOTIDE SEQUENCE</scope>
    <source>
        <strain evidence="1">CGMCC 1.15095</strain>
    </source>
</reference>
<dbReference type="Proteomes" id="UP000608154">
    <property type="component" value="Unassembled WGS sequence"/>
</dbReference>
<comment type="caution">
    <text evidence="1">The sequence shown here is derived from an EMBL/GenBank/DDBJ whole genome shotgun (WGS) entry which is preliminary data.</text>
</comment>